<dbReference type="Proteomes" id="UP001174934">
    <property type="component" value="Unassembled WGS sequence"/>
</dbReference>
<comment type="caution">
    <text evidence="2">The sequence shown here is derived from an EMBL/GenBank/DDBJ whole genome shotgun (WGS) entry which is preliminary data.</text>
</comment>
<dbReference type="EMBL" id="JAULSR010000002">
    <property type="protein sequence ID" value="KAK0629019.1"/>
    <property type="molecule type" value="Genomic_DNA"/>
</dbReference>
<gene>
    <name evidence="2" type="ORF">B0T17DRAFT_174270</name>
</gene>
<organism evidence="2 3">
    <name type="scientific">Bombardia bombarda</name>
    <dbReference type="NCBI Taxonomy" id="252184"/>
    <lineage>
        <taxon>Eukaryota</taxon>
        <taxon>Fungi</taxon>
        <taxon>Dikarya</taxon>
        <taxon>Ascomycota</taxon>
        <taxon>Pezizomycotina</taxon>
        <taxon>Sordariomycetes</taxon>
        <taxon>Sordariomycetidae</taxon>
        <taxon>Sordariales</taxon>
        <taxon>Lasiosphaeriaceae</taxon>
        <taxon>Bombardia</taxon>
    </lineage>
</organism>
<reference evidence="2" key="1">
    <citation type="submission" date="2023-06" db="EMBL/GenBank/DDBJ databases">
        <title>Genome-scale phylogeny and comparative genomics of the fungal order Sordariales.</title>
        <authorList>
            <consortium name="Lawrence Berkeley National Laboratory"/>
            <person name="Hensen N."/>
            <person name="Bonometti L."/>
            <person name="Westerberg I."/>
            <person name="Brannstrom I.O."/>
            <person name="Guillou S."/>
            <person name="Cros-Aarteil S."/>
            <person name="Calhoun S."/>
            <person name="Haridas S."/>
            <person name="Kuo A."/>
            <person name="Mondo S."/>
            <person name="Pangilinan J."/>
            <person name="Riley R."/>
            <person name="LaButti K."/>
            <person name="Andreopoulos B."/>
            <person name="Lipzen A."/>
            <person name="Chen C."/>
            <person name="Yanf M."/>
            <person name="Daum C."/>
            <person name="Ng V."/>
            <person name="Clum A."/>
            <person name="Steindorff A."/>
            <person name="Ohm R."/>
            <person name="Martin F."/>
            <person name="Silar P."/>
            <person name="Natvig D."/>
            <person name="Lalanne C."/>
            <person name="Gautier V."/>
            <person name="Ament-velasquez S.L."/>
            <person name="Kruys A."/>
            <person name="Hutchinson M.I."/>
            <person name="Powell A.J."/>
            <person name="Barry K."/>
            <person name="Miller A.N."/>
            <person name="Grigoriev I.V."/>
            <person name="Debuchy R."/>
            <person name="Gladieux P."/>
            <person name="Thoren M.H."/>
            <person name="Johannesson H."/>
        </authorList>
    </citation>
    <scope>NUCLEOTIDE SEQUENCE</scope>
    <source>
        <strain evidence="2">SMH3391-2</strain>
    </source>
</reference>
<keyword evidence="3" id="KW-1185">Reference proteome</keyword>
<dbReference type="AlphaFoldDB" id="A0AA39X808"/>
<evidence type="ECO:0000313" key="2">
    <source>
        <dbReference type="EMBL" id="KAK0629019.1"/>
    </source>
</evidence>
<evidence type="ECO:0000256" key="1">
    <source>
        <dbReference type="SAM" id="MobiDB-lite"/>
    </source>
</evidence>
<accession>A0AA39X808</accession>
<proteinExistence type="predicted"/>
<sequence>MRPAPRRTLIPSSRRPPAAVVPFARSPPQPPRCPIASQLGYNNSYLLSINPPTTILHQVVGACPPTLPLQ</sequence>
<evidence type="ECO:0000313" key="3">
    <source>
        <dbReference type="Proteomes" id="UP001174934"/>
    </source>
</evidence>
<name>A0AA39X808_9PEZI</name>
<protein>
    <submittedName>
        <fullName evidence="2">Uncharacterized protein</fullName>
    </submittedName>
</protein>
<feature type="region of interest" description="Disordered" evidence="1">
    <location>
        <begin position="1"/>
        <end position="30"/>
    </location>
</feature>